<protein>
    <recommendedName>
        <fullName evidence="1">Immunity protein 52 domain-containing protein</fullName>
    </recommendedName>
</protein>
<gene>
    <name evidence="2" type="ORF">J2W50_000842</name>
</gene>
<feature type="domain" description="Immunity protein 52" evidence="1">
    <location>
        <begin position="29"/>
        <end position="235"/>
    </location>
</feature>
<sequence length="241" mass="26515">MKHAYDISISLRHAGDLSVSILVEELRLLVVELQKLSPSLHEWLLTGDTRDSALLYGVFTCASTTTSSLSVLENRLKGGIDPRIISIWNGKEGHAAASLRIMARPAPHLSLVTFVGRPRSFSSDWNMVANVVARSAGIWAPHYVSVQSNGYWEHKAFKDRPGVGWMLYLPEVVILKQVPEAAALVPVMGKDAKGKDKQIGTIIVSVTDAPFSDENPEHVKIANAIEVRLVDQDLLPRYADL</sequence>
<name>A0ABU1P9S4_9BURK</name>
<keyword evidence="3" id="KW-1185">Reference proteome</keyword>
<organism evidence="2 3">
    <name type="scientific">Herbaspirillum frisingense</name>
    <dbReference type="NCBI Taxonomy" id="92645"/>
    <lineage>
        <taxon>Bacteria</taxon>
        <taxon>Pseudomonadati</taxon>
        <taxon>Pseudomonadota</taxon>
        <taxon>Betaproteobacteria</taxon>
        <taxon>Burkholderiales</taxon>
        <taxon>Oxalobacteraceae</taxon>
        <taxon>Herbaspirillum</taxon>
    </lineage>
</organism>
<evidence type="ECO:0000313" key="3">
    <source>
        <dbReference type="Proteomes" id="UP001260715"/>
    </source>
</evidence>
<accession>A0ABU1P9S4</accession>
<dbReference type="InterPro" id="IPR028969">
    <property type="entry name" value="Imm52"/>
</dbReference>
<dbReference type="Proteomes" id="UP001260715">
    <property type="component" value="Unassembled WGS sequence"/>
</dbReference>
<evidence type="ECO:0000259" key="1">
    <source>
        <dbReference type="Pfam" id="PF15579"/>
    </source>
</evidence>
<proteinExistence type="predicted"/>
<dbReference type="RefSeq" id="WP_102663782.1">
    <property type="nucleotide sequence ID" value="NZ_JAVDSJ010000001.1"/>
</dbReference>
<evidence type="ECO:0000313" key="2">
    <source>
        <dbReference type="EMBL" id="MDR6582667.1"/>
    </source>
</evidence>
<reference evidence="2 3" key="1">
    <citation type="submission" date="2023-07" db="EMBL/GenBank/DDBJ databases">
        <title>Sorghum-associated microbial communities from plants grown in Nebraska, USA.</title>
        <authorList>
            <person name="Schachtman D."/>
        </authorList>
    </citation>
    <scope>NUCLEOTIDE SEQUENCE [LARGE SCALE GENOMIC DNA]</scope>
    <source>
        <strain evidence="2 3">596</strain>
    </source>
</reference>
<comment type="caution">
    <text evidence="2">The sequence shown here is derived from an EMBL/GenBank/DDBJ whole genome shotgun (WGS) entry which is preliminary data.</text>
</comment>
<dbReference type="Pfam" id="PF15579">
    <property type="entry name" value="Imm52"/>
    <property type="match status" value="1"/>
</dbReference>
<dbReference type="EMBL" id="JAVDSJ010000001">
    <property type="protein sequence ID" value="MDR6582667.1"/>
    <property type="molecule type" value="Genomic_DNA"/>
</dbReference>